<sequence length="459" mass="50116">MASEPQQLPAVHEAWLPREHALHRPRHGGRQLTALISALLFFTTPALLWVFGVRPGEIENHKLASFPGLDRGWGFFTDMPTWAIDQLSFRPGAIAAADAISRGVFGESAPLDQPAPQQQAGPIPAQPSPSQPKTAPTQGPAPNAASGYRRVVQGRDGWLYYGYDADAKCDPSRPLSETIAKINELRRAVEQSGRRPLSETIAKINELRRAVEQSGRRFEFVVAPDKSTMVPQFLPDTYPGKDCSRSAEASTWHRMLKDARAIDLRPELRASEGRVQRPIYPPNDTHWADEGALVMTRAIANAIKPGVTQTWVSVPVGQYESSADLPPLINKQGTKTNTVYSLRPDGVVERAGESNGDIDRPVYRTASPLIGTVDEKVLVYGDSFTKASSRYLSGAFTNLTMLAHFTQKTSQAEAVDAFVNADVVVVEVVERSVAAGQLAFIAPDFLGAVKKALAEHPIR</sequence>
<protein>
    <submittedName>
        <fullName evidence="1">Uncharacterized protein</fullName>
    </submittedName>
</protein>
<accession>A0ACD5B561</accession>
<proteinExistence type="predicted"/>
<reference evidence="1" key="1">
    <citation type="submission" date="2023-10" db="EMBL/GenBank/DDBJ databases">
        <title>Whole genome sequencing of actinobacterial strain Amycolatopsis sp. (BCA-696) identifies the underlying plant growth-promoting genes.</title>
        <authorList>
            <person name="Gandham P."/>
            <person name="Vadla N."/>
            <person name="Saji A."/>
            <person name="Srinivas V."/>
            <person name="Ruperao P."/>
            <person name="Selvanayagam S."/>
            <person name="Saxena R.K."/>
            <person name="Rathore A."/>
            <person name="Gopalakrishnan S."/>
            <person name="Thakur V."/>
        </authorList>
    </citation>
    <scope>NUCLEOTIDE SEQUENCE</scope>
    <source>
        <strain evidence="1">BCA-696</strain>
    </source>
</reference>
<evidence type="ECO:0000313" key="1">
    <source>
        <dbReference type="EMBL" id="WYW14509.1"/>
    </source>
</evidence>
<name>A0ACD5B561_9PSEU</name>
<keyword evidence="2" id="KW-1185">Reference proteome</keyword>
<organism evidence="1 2">
    <name type="scientific">Amycolatopsis coloradensis</name>
    <dbReference type="NCBI Taxonomy" id="76021"/>
    <lineage>
        <taxon>Bacteria</taxon>
        <taxon>Bacillati</taxon>
        <taxon>Actinomycetota</taxon>
        <taxon>Actinomycetes</taxon>
        <taxon>Pseudonocardiales</taxon>
        <taxon>Pseudonocardiaceae</taxon>
        <taxon>Amycolatopsis</taxon>
    </lineage>
</organism>
<dbReference type="Proteomes" id="UP001456344">
    <property type="component" value="Chromosome"/>
</dbReference>
<dbReference type="EMBL" id="CP150484">
    <property type="protein sequence ID" value="WYW14509.1"/>
    <property type="molecule type" value="Genomic_DNA"/>
</dbReference>
<evidence type="ECO:0000313" key="2">
    <source>
        <dbReference type="Proteomes" id="UP001456344"/>
    </source>
</evidence>
<gene>
    <name evidence="1" type="ORF">LCL61_02985</name>
</gene>